<proteinExistence type="predicted"/>
<dbReference type="EMBL" id="CASHTH010000403">
    <property type="protein sequence ID" value="CAI8000471.1"/>
    <property type="molecule type" value="Genomic_DNA"/>
</dbReference>
<evidence type="ECO:0000313" key="2">
    <source>
        <dbReference type="EMBL" id="CAI8000471.1"/>
    </source>
</evidence>
<protein>
    <submittedName>
        <fullName evidence="2">Uncharacterized protein</fullName>
    </submittedName>
</protein>
<organism evidence="2 3">
    <name type="scientific">Geodia barretti</name>
    <name type="common">Barrett's horny sponge</name>
    <dbReference type="NCBI Taxonomy" id="519541"/>
    <lineage>
        <taxon>Eukaryota</taxon>
        <taxon>Metazoa</taxon>
        <taxon>Porifera</taxon>
        <taxon>Demospongiae</taxon>
        <taxon>Heteroscleromorpha</taxon>
        <taxon>Tetractinellida</taxon>
        <taxon>Astrophorina</taxon>
        <taxon>Geodiidae</taxon>
        <taxon>Geodia</taxon>
    </lineage>
</organism>
<reference evidence="2" key="1">
    <citation type="submission" date="2023-03" db="EMBL/GenBank/DDBJ databases">
        <authorList>
            <person name="Steffen K."/>
            <person name="Cardenas P."/>
        </authorList>
    </citation>
    <scope>NUCLEOTIDE SEQUENCE</scope>
</reference>
<comment type="caution">
    <text evidence="2">The sequence shown here is derived from an EMBL/GenBank/DDBJ whole genome shotgun (WGS) entry which is preliminary data.</text>
</comment>
<evidence type="ECO:0000313" key="3">
    <source>
        <dbReference type="Proteomes" id="UP001174909"/>
    </source>
</evidence>
<feature type="region of interest" description="Disordered" evidence="1">
    <location>
        <begin position="24"/>
        <end position="50"/>
    </location>
</feature>
<gene>
    <name evidence="2" type="ORF">GBAR_LOCUS2947</name>
</gene>
<dbReference type="AlphaFoldDB" id="A0AA35R1E8"/>
<evidence type="ECO:0000256" key="1">
    <source>
        <dbReference type="SAM" id="MobiDB-lite"/>
    </source>
</evidence>
<dbReference type="Proteomes" id="UP001174909">
    <property type="component" value="Unassembled WGS sequence"/>
</dbReference>
<keyword evidence="3" id="KW-1185">Reference proteome</keyword>
<sequence>MAYGAERHPHAYGLHLQRLTVDSHPSYRMGSSPSQRAPLEGRVPPTLASEATGSWGAQLARVSPLGSGLGNLSAAESSIVAFSLPSPTVESQPLGLRLMPRQLTAATEGLYCRG</sequence>
<name>A0AA35R1E8_GEOBA</name>
<accession>A0AA35R1E8</accession>